<protein>
    <submittedName>
        <fullName evidence="3">Chemotaxis protein CheY</fullName>
    </submittedName>
</protein>
<feature type="modified residue" description="4-aspartylphosphate" evidence="1">
    <location>
        <position position="52"/>
    </location>
</feature>
<dbReference type="SUPFAM" id="SSF52172">
    <property type="entry name" value="CheY-like"/>
    <property type="match status" value="1"/>
</dbReference>
<dbReference type="PROSITE" id="PS50110">
    <property type="entry name" value="RESPONSE_REGULATORY"/>
    <property type="match status" value="1"/>
</dbReference>
<reference evidence="3 4" key="1">
    <citation type="journal article" date="2024" name="Environ. Microbiol.">
        <title>Novel evolutionary insights on the interactions of the Holosporales (Alphaproteobacteria) with eukaryotic hosts from comparative genomics.</title>
        <authorList>
            <person name="Giovannini M."/>
            <person name="Petroni G."/>
            <person name="Castelli M."/>
        </authorList>
    </citation>
    <scope>NUCLEOTIDE SEQUENCE [LARGE SCALE GENOMIC DNA]</scope>
    <source>
        <strain evidence="3 4">US_Bl 15I1</strain>
    </source>
</reference>
<evidence type="ECO:0000313" key="3">
    <source>
        <dbReference type="EMBL" id="WVX66635.1"/>
    </source>
</evidence>
<dbReference type="PANTHER" id="PTHR43228">
    <property type="entry name" value="TWO-COMPONENT RESPONSE REGULATOR"/>
    <property type="match status" value="1"/>
</dbReference>
<keyword evidence="1" id="KW-0597">Phosphoprotein</keyword>
<gene>
    <name evidence="3" type="ORF">Bealeia1_00815</name>
</gene>
<evidence type="ECO:0000313" key="4">
    <source>
        <dbReference type="Proteomes" id="UP001330434"/>
    </source>
</evidence>
<dbReference type="InterPro" id="IPR011006">
    <property type="entry name" value="CheY-like_superfamily"/>
</dbReference>
<dbReference type="RefSeq" id="WP_331255484.1">
    <property type="nucleotide sequence ID" value="NZ_CP133270.1"/>
</dbReference>
<evidence type="ECO:0000256" key="1">
    <source>
        <dbReference type="PROSITE-ProRule" id="PRU00169"/>
    </source>
</evidence>
<feature type="domain" description="Response regulatory" evidence="2">
    <location>
        <begin position="3"/>
        <end position="119"/>
    </location>
</feature>
<dbReference type="InterPro" id="IPR052048">
    <property type="entry name" value="ST_Response_Regulator"/>
</dbReference>
<proteinExistence type="predicted"/>
<sequence length="121" mass="13671">MKSCLIVDDSTVIRKAIRRMMEPIFGEVREAEDGLVALNSCKENMPSVVMLDWNMPVMSGIDFLRHLRKTEGGDKPVVVLCTTETSFDHIQEALSEGANEYIMKPFNEDIIREKLQILGAI</sequence>
<accession>A0ABZ2C4F0</accession>
<dbReference type="PANTHER" id="PTHR43228:SF1">
    <property type="entry name" value="TWO-COMPONENT RESPONSE REGULATOR ARR22"/>
    <property type="match status" value="1"/>
</dbReference>
<keyword evidence="4" id="KW-1185">Reference proteome</keyword>
<name>A0ABZ2C4F0_9PROT</name>
<dbReference type="Proteomes" id="UP001330434">
    <property type="component" value="Chromosome"/>
</dbReference>
<dbReference type="EMBL" id="CP133270">
    <property type="protein sequence ID" value="WVX66635.1"/>
    <property type="molecule type" value="Genomic_DNA"/>
</dbReference>
<dbReference type="SMART" id="SM00448">
    <property type="entry name" value="REC"/>
    <property type="match status" value="1"/>
</dbReference>
<dbReference type="Gene3D" id="3.40.50.2300">
    <property type="match status" value="1"/>
</dbReference>
<evidence type="ECO:0000259" key="2">
    <source>
        <dbReference type="PROSITE" id="PS50110"/>
    </source>
</evidence>
<organism evidence="3 4">
    <name type="scientific">Candidatus Bealeia paramacronuclearis</name>
    <dbReference type="NCBI Taxonomy" id="1921001"/>
    <lineage>
        <taxon>Bacteria</taxon>
        <taxon>Pseudomonadati</taxon>
        <taxon>Pseudomonadota</taxon>
        <taxon>Alphaproteobacteria</taxon>
        <taxon>Holosporales</taxon>
        <taxon>Holosporaceae</taxon>
        <taxon>Candidatus Bealeia</taxon>
    </lineage>
</organism>
<dbReference type="Pfam" id="PF00072">
    <property type="entry name" value="Response_reg"/>
    <property type="match status" value="1"/>
</dbReference>
<dbReference type="InterPro" id="IPR001789">
    <property type="entry name" value="Sig_transdc_resp-reg_receiver"/>
</dbReference>